<keyword evidence="4 6" id="KW-1133">Transmembrane helix</keyword>
<comment type="subcellular location">
    <subcellularLocation>
        <location evidence="1 6">Membrane</location>
        <topology evidence="1 6">Multi-pass membrane protein</topology>
    </subcellularLocation>
</comment>
<evidence type="ECO:0000313" key="8">
    <source>
        <dbReference type="Proteomes" id="UP000004814"/>
    </source>
</evidence>
<evidence type="ECO:0000256" key="4">
    <source>
        <dbReference type="ARBA" id="ARBA00022989"/>
    </source>
</evidence>
<feature type="transmembrane region" description="Helical" evidence="6">
    <location>
        <begin position="31"/>
        <end position="51"/>
    </location>
</feature>
<dbReference type="PATRIC" id="fig|396597.7.peg.8439"/>
<comment type="similarity">
    <text evidence="2 6">Belongs to the GDT1 family.</text>
</comment>
<evidence type="ECO:0000256" key="5">
    <source>
        <dbReference type="ARBA" id="ARBA00023136"/>
    </source>
</evidence>
<dbReference type="Pfam" id="PF01169">
    <property type="entry name" value="GDT1"/>
    <property type="match status" value="1"/>
</dbReference>
<accession>B1SX93</accession>
<proteinExistence type="inferred from homology"/>
<protein>
    <recommendedName>
        <fullName evidence="6">GDT1 family protein</fullName>
    </recommendedName>
</protein>
<keyword evidence="5 6" id="KW-0472">Membrane</keyword>
<evidence type="ECO:0000256" key="6">
    <source>
        <dbReference type="RuleBase" id="RU365102"/>
    </source>
</evidence>
<evidence type="ECO:0000313" key="7">
    <source>
        <dbReference type="EMBL" id="EDT44144.1"/>
    </source>
</evidence>
<comment type="caution">
    <text evidence="7">The sequence shown here is derived from an EMBL/GenBank/DDBJ whole genome shotgun (WGS) entry which is preliminary data.</text>
</comment>
<keyword evidence="3 6" id="KW-0812">Transmembrane</keyword>
<dbReference type="AlphaFoldDB" id="B1SX93"/>
<reference evidence="7 8" key="1">
    <citation type="submission" date="2008-03" db="EMBL/GenBank/DDBJ databases">
        <title>Sequencing of the draft genome and assembly of Burkholderia ambifaria MEX-5.</title>
        <authorList>
            <consortium name="US DOE Joint Genome Institute (JGI-PGF)"/>
            <person name="Copeland A."/>
            <person name="Lucas S."/>
            <person name="Lapidus A."/>
            <person name="Glavina del Rio T."/>
            <person name="Dalin E."/>
            <person name="Tice H."/>
            <person name="Bruce D."/>
            <person name="Goodwin L."/>
            <person name="Pitluck S."/>
            <person name="Larimer F."/>
            <person name="Land M.L."/>
            <person name="Hauser L."/>
            <person name="Tiedje J."/>
            <person name="Richardson P."/>
        </authorList>
    </citation>
    <scope>NUCLEOTIDE SEQUENCE [LARGE SCALE GENOMIC DNA]</scope>
    <source>
        <strain evidence="7 8">MEX-5</strain>
    </source>
</reference>
<dbReference type="GO" id="GO:0046873">
    <property type="term" value="F:metal ion transmembrane transporter activity"/>
    <property type="evidence" value="ECO:0007669"/>
    <property type="project" value="InterPro"/>
</dbReference>
<organism evidence="7 8">
    <name type="scientific">Burkholderia ambifaria MEX-5</name>
    <dbReference type="NCBI Taxonomy" id="396597"/>
    <lineage>
        <taxon>Bacteria</taxon>
        <taxon>Pseudomonadati</taxon>
        <taxon>Pseudomonadota</taxon>
        <taxon>Betaproteobacteria</taxon>
        <taxon>Burkholderiales</taxon>
        <taxon>Burkholderiaceae</taxon>
        <taxon>Burkholderia</taxon>
        <taxon>Burkholderia cepacia complex</taxon>
    </lineage>
</organism>
<evidence type="ECO:0000256" key="2">
    <source>
        <dbReference type="ARBA" id="ARBA00009190"/>
    </source>
</evidence>
<evidence type="ECO:0000256" key="1">
    <source>
        <dbReference type="ARBA" id="ARBA00004141"/>
    </source>
</evidence>
<sequence length="53" mass="5490">MVAGTTFGMMLANVPAILLGDRFAHRLPTKLVHGIAAVLFVVLGVLALLGVGF</sequence>
<gene>
    <name evidence="7" type="ORF">BamMEX5DRAFT_0159</name>
</gene>
<evidence type="ECO:0000256" key="3">
    <source>
        <dbReference type="ARBA" id="ARBA00022692"/>
    </source>
</evidence>
<dbReference type="Proteomes" id="UP000004814">
    <property type="component" value="Unassembled WGS sequence"/>
</dbReference>
<dbReference type="GO" id="GO:0016020">
    <property type="term" value="C:membrane"/>
    <property type="evidence" value="ECO:0007669"/>
    <property type="project" value="UniProtKB-SubCell"/>
</dbReference>
<dbReference type="EMBL" id="ABLK01000002">
    <property type="protein sequence ID" value="EDT44144.1"/>
    <property type="molecule type" value="Genomic_DNA"/>
</dbReference>
<name>B1SX93_9BURK</name>
<comment type="caution">
    <text evidence="6">Lacks conserved residue(s) required for the propagation of feature annotation.</text>
</comment>
<dbReference type="InterPro" id="IPR001727">
    <property type="entry name" value="GDT1-like"/>
</dbReference>